<accession>A0ACC2JVT1</accession>
<sequence>MTRATRNSAGHRAVEDPASSASDEKRFACTHPGCHKRFTRAEHVQRHALNHTAGQYTCLDCRAHFKRPDLLKRHMIRHRQKEKEADGPGNGVLNTRKRSWKTLAGEVVEKRPYPPGQAHQDNSLQQDLSTAQDELCLDNHSSTSGCTISTLVPSQPETDRNSAQNAASGFNVQYQQQSDGLPYGPALYDFPELSFYDVEHFQYEQTFQPDTASSFNMPYTTSLDYNWLFNDPNQMPVQQSPVLTFGATSQPAFVSTPESHQSRSAPEQQIQYAITPESLDSIENWVDPAIQNPASITGSSATIYNTPAVPPGGATPDTSPGRLDQESARKRIKPTLPKARLALLHVGHAARSAVLPDQEVWEAPDASSWAAAWRSSSSRDDKTSFLAALKSYLNQGLPRPAMLSGLSRVLLLHGLMSVAWDMQRREQTSLGVVSDPSSADNWRNSLSAAYDTWKLDFDAHFEASLAHYRERGRPEVVNEEEVDLRSFRTAYNAVYHAATALLNMDFLDIQIYAGSRHILGRPVQQKDYVRSSQVVKRWAATACPGSSNSHFSGQACASTATWHAARLLSEARESLPKSKAMGLFHVPWCLYLATLTCWAVHHARPGRNFGDDAYMDPDEIVWDPEGDMRVFVSNMANTGPRNTIQSNWQRGTTALAWVMADTLMKTRWGIIHAGAMVLRGLVPQRLINQYEEQT</sequence>
<evidence type="ECO:0000313" key="1">
    <source>
        <dbReference type="EMBL" id="KAJ8131613.1"/>
    </source>
</evidence>
<protein>
    <submittedName>
        <fullName evidence="1">Uncharacterized protein</fullName>
    </submittedName>
</protein>
<organism evidence="1 2">
    <name type="scientific">Lasiodiplodia mahajangana</name>
    <dbReference type="NCBI Taxonomy" id="1108764"/>
    <lineage>
        <taxon>Eukaryota</taxon>
        <taxon>Fungi</taxon>
        <taxon>Dikarya</taxon>
        <taxon>Ascomycota</taxon>
        <taxon>Pezizomycotina</taxon>
        <taxon>Dothideomycetes</taxon>
        <taxon>Dothideomycetes incertae sedis</taxon>
        <taxon>Botryosphaeriales</taxon>
        <taxon>Botryosphaeriaceae</taxon>
        <taxon>Lasiodiplodia</taxon>
    </lineage>
</organism>
<gene>
    <name evidence="1" type="ORF">O1611_g2014</name>
</gene>
<dbReference type="EMBL" id="JAPUUL010000259">
    <property type="protein sequence ID" value="KAJ8131613.1"/>
    <property type="molecule type" value="Genomic_DNA"/>
</dbReference>
<name>A0ACC2JVT1_9PEZI</name>
<reference evidence="1" key="1">
    <citation type="submission" date="2022-12" db="EMBL/GenBank/DDBJ databases">
        <title>Genome Sequence of Lasiodiplodia mahajangana.</title>
        <authorList>
            <person name="Buettner E."/>
        </authorList>
    </citation>
    <scope>NUCLEOTIDE SEQUENCE</scope>
    <source>
        <strain evidence="1">VT137</strain>
    </source>
</reference>
<comment type="caution">
    <text evidence="1">The sequence shown here is derived from an EMBL/GenBank/DDBJ whole genome shotgun (WGS) entry which is preliminary data.</text>
</comment>
<dbReference type="Proteomes" id="UP001153332">
    <property type="component" value="Unassembled WGS sequence"/>
</dbReference>
<proteinExistence type="predicted"/>
<keyword evidence="2" id="KW-1185">Reference proteome</keyword>
<evidence type="ECO:0000313" key="2">
    <source>
        <dbReference type="Proteomes" id="UP001153332"/>
    </source>
</evidence>